<reference evidence="3 4" key="1">
    <citation type="submission" date="2020-08" db="EMBL/GenBank/DDBJ databases">
        <title>Sequencing the genomes of 1000 actinobacteria strains.</title>
        <authorList>
            <person name="Klenk H.-P."/>
        </authorList>
    </citation>
    <scope>NUCLEOTIDE SEQUENCE [LARGE SCALE GENOMIC DNA]</scope>
    <source>
        <strain evidence="3 4">DSM 105498</strain>
    </source>
</reference>
<evidence type="ECO:0000259" key="2">
    <source>
        <dbReference type="Pfam" id="PF20537"/>
    </source>
</evidence>
<dbReference type="Proteomes" id="UP000589626">
    <property type="component" value="Unassembled WGS sequence"/>
</dbReference>
<accession>A0A7W4Z0J3</accession>
<name>A0A7W4Z0J3_9ACTN</name>
<dbReference type="Pfam" id="PF20537">
    <property type="entry name" value="DUF6752"/>
    <property type="match status" value="1"/>
</dbReference>
<evidence type="ECO:0000313" key="3">
    <source>
        <dbReference type="EMBL" id="MBB3040846.1"/>
    </source>
</evidence>
<dbReference type="EMBL" id="JACHWR010000001">
    <property type="protein sequence ID" value="MBB3040846.1"/>
    <property type="molecule type" value="Genomic_DNA"/>
</dbReference>
<protein>
    <submittedName>
        <fullName evidence="3">Alkylation response protein AidB-like acyl-CoA dehydrogenase</fullName>
    </submittedName>
</protein>
<comment type="caution">
    <text evidence="3">The sequence shown here is derived from an EMBL/GenBank/DDBJ whole genome shotgun (WGS) entry which is preliminary data.</text>
</comment>
<feature type="domain" description="DUF6752" evidence="2">
    <location>
        <begin position="12"/>
        <end position="65"/>
    </location>
</feature>
<keyword evidence="4" id="KW-1185">Reference proteome</keyword>
<evidence type="ECO:0000256" key="1">
    <source>
        <dbReference type="SAM" id="Coils"/>
    </source>
</evidence>
<sequence length="77" mass="8616">MIRSRIRDLARLRQRITDLEAEVQECRQLNLRLAEVTDLVSELLVALADTDDPRVAAAVARYRAGVSTTPQGPDAER</sequence>
<dbReference type="AlphaFoldDB" id="A0A7W4Z0J3"/>
<keyword evidence="1" id="KW-0175">Coiled coil</keyword>
<evidence type="ECO:0000313" key="4">
    <source>
        <dbReference type="Proteomes" id="UP000589626"/>
    </source>
</evidence>
<dbReference type="InterPro" id="IPR046640">
    <property type="entry name" value="DUF6752"/>
</dbReference>
<dbReference type="RefSeq" id="WP_183590828.1">
    <property type="nucleotide sequence ID" value="NZ_JACHWR010000001.1"/>
</dbReference>
<organism evidence="3 4">
    <name type="scientific">Nocardioides soli</name>
    <dbReference type="NCBI Taxonomy" id="1036020"/>
    <lineage>
        <taxon>Bacteria</taxon>
        <taxon>Bacillati</taxon>
        <taxon>Actinomycetota</taxon>
        <taxon>Actinomycetes</taxon>
        <taxon>Propionibacteriales</taxon>
        <taxon>Nocardioidaceae</taxon>
        <taxon>Nocardioides</taxon>
    </lineage>
</organism>
<gene>
    <name evidence="3" type="ORF">FHU40_000647</name>
</gene>
<feature type="coiled-coil region" evidence="1">
    <location>
        <begin position="2"/>
        <end position="39"/>
    </location>
</feature>
<proteinExistence type="predicted"/>